<proteinExistence type="predicted"/>
<evidence type="ECO:0000313" key="2">
    <source>
        <dbReference type="Proteomes" id="UP000824782"/>
    </source>
</evidence>
<organism evidence="1 2">
    <name type="scientific">Engystomops pustulosus</name>
    <name type="common">Tungara frog</name>
    <name type="synonym">Physalaemus pustulosus</name>
    <dbReference type="NCBI Taxonomy" id="76066"/>
    <lineage>
        <taxon>Eukaryota</taxon>
        <taxon>Metazoa</taxon>
        <taxon>Chordata</taxon>
        <taxon>Craniata</taxon>
        <taxon>Vertebrata</taxon>
        <taxon>Euteleostomi</taxon>
        <taxon>Amphibia</taxon>
        <taxon>Batrachia</taxon>
        <taxon>Anura</taxon>
        <taxon>Neobatrachia</taxon>
        <taxon>Hyloidea</taxon>
        <taxon>Leptodactylidae</taxon>
        <taxon>Leiuperinae</taxon>
        <taxon>Engystomops</taxon>
    </lineage>
</organism>
<comment type="caution">
    <text evidence="1">The sequence shown here is derived from an EMBL/GenBank/DDBJ whole genome shotgun (WGS) entry which is preliminary data.</text>
</comment>
<gene>
    <name evidence="1" type="ORF">GDO81_011387</name>
</gene>
<protein>
    <submittedName>
        <fullName evidence="1">Uncharacterized protein</fullName>
    </submittedName>
</protein>
<reference evidence="1" key="1">
    <citation type="thesis" date="2020" institute="ProQuest LLC" country="789 East Eisenhower Parkway, Ann Arbor, MI, USA">
        <title>Comparative Genomics and Chromosome Evolution.</title>
        <authorList>
            <person name="Mudd A.B."/>
        </authorList>
    </citation>
    <scope>NUCLEOTIDE SEQUENCE</scope>
    <source>
        <strain evidence="1">237g6f4</strain>
        <tissue evidence="1">Blood</tissue>
    </source>
</reference>
<dbReference type="Proteomes" id="UP000824782">
    <property type="component" value="Unassembled WGS sequence"/>
</dbReference>
<name>A0AAV7BDX4_ENGPU</name>
<keyword evidence="2" id="KW-1185">Reference proteome</keyword>
<evidence type="ECO:0000313" key="1">
    <source>
        <dbReference type="EMBL" id="KAG8570729.1"/>
    </source>
</evidence>
<dbReference type="EMBL" id="WNYA01000005">
    <property type="protein sequence ID" value="KAG8570729.1"/>
    <property type="molecule type" value="Genomic_DNA"/>
</dbReference>
<accession>A0AAV7BDX4</accession>
<sequence length="110" mass="12085">MEFKTPKFAKTQQNVALQNDALPSPSSVLSVTKQIASTLPTTNVTAVTVGCDDPRLVDIEEDIIYENEAYLPLTADCTPKKSPSLLQKMGLRFRKSVEYIGASNCAFEED</sequence>
<dbReference type="AlphaFoldDB" id="A0AAV7BDX4"/>